<feature type="transmembrane region" description="Helical" evidence="8">
    <location>
        <begin position="12"/>
        <end position="43"/>
    </location>
</feature>
<dbReference type="PROSITE" id="PS50928">
    <property type="entry name" value="ABC_TM1"/>
    <property type="match status" value="1"/>
</dbReference>
<feature type="transmembrane region" description="Helical" evidence="8">
    <location>
        <begin position="78"/>
        <end position="101"/>
    </location>
</feature>
<keyword evidence="4" id="KW-1003">Cell membrane</keyword>
<feature type="domain" description="ABC transmembrane type-1" evidence="9">
    <location>
        <begin position="72"/>
        <end position="281"/>
    </location>
</feature>
<dbReference type="PANTHER" id="PTHR42929">
    <property type="entry name" value="INNER MEMBRANE ABC TRANSPORTER PERMEASE PROTEIN YDCU-RELATED-RELATED"/>
    <property type="match status" value="1"/>
</dbReference>
<dbReference type="InterPro" id="IPR000515">
    <property type="entry name" value="MetI-like"/>
</dbReference>
<proteinExistence type="inferred from homology"/>
<accession>A0A6M0QPU2</accession>
<dbReference type="CDD" id="cd06261">
    <property type="entry name" value="TM_PBP2"/>
    <property type="match status" value="1"/>
</dbReference>
<feature type="transmembrane region" description="Helical" evidence="8">
    <location>
        <begin position="161"/>
        <end position="183"/>
    </location>
</feature>
<evidence type="ECO:0000256" key="5">
    <source>
        <dbReference type="ARBA" id="ARBA00022692"/>
    </source>
</evidence>
<feature type="transmembrane region" description="Helical" evidence="8">
    <location>
        <begin position="204"/>
        <end position="237"/>
    </location>
</feature>
<name>A0A6M0QPU2_9RHOB</name>
<evidence type="ECO:0000256" key="4">
    <source>
        <dbReference type="ARBA" id="ARBA00022475"/>
    </source>
</evidence>
<reference evidence="10 11" key="1">
    <citation type="submission" date="2020-02" db="EMBL/GenBank/DDBJ databases">
        <authorList>
            <person name="Chen W.-M."/>
        </authorList>
    </citation>
    <scope>NUCLEOTIDE SEQUENCE [LARGE SCALE GENOMIC DNA]</scope>
    <source>
        <strain evidence="10 11">KMS-5</strain>
    </source>
</reference>
<evidence type="ECO:0000256" key="1">
    <source>
        <dbReference type="ARBA" id="ARBA00004651"/>
    </source>
</evidence>
<keyword evidence="6 8" id="KW-1133">Transmembrane helix</keyword>
<dbReference type="SUPFAM" id="SSF161098">
    <property type="entry name" value="MetI-like"/>
    <property type="match status" value="1"/>
</dbReference>
<evidence type="ECO:0000313" key="11">
    <source>
        <dbReference type="Proteomes" id="UP000477782"/>
    </source>
</evidence>
<dbReference type="Gene3D" id="1.10.3720.10">
    <property type="entry name" value="MetI-like"/>
    <property type="match status" value="1"/>
</dbReference>
<dbReference type="PANTHER" id="PTHR42929:SF1">
    <property type="entry name" value="INNER MEMBRANE ABC TRANSPORTER PERMEASE PROTEIN YDCU-RELATED"/>
    <property type="match status" value="1"/>
</dbReference>
<evidence type="ECO:0000256" key="7">
    <source>
        <dbReference type="ARBA" id="ARBA00023136"/>
    </source>
</evidence>
<dbReference type="InterPro" id="IPR035906">
    <property type="entry name" value="MetI-like_sf"/>
</dbReference>
<protein>
    <submittedName>
        <fullName evidence="10">ABC transporter permease</fullName>
    </submittedName>
</protein>
<evidence type="ECO:0000256" key="6">
    <source>
        <dbReference type="ARBA" id="ARBA00022989"/>
    </source>
</evidence>
<gene>
    <name evidence="10" type="ORF">G4Z14_04145</name>
</gene>
<keyword evidence="11" id="KW-1185">Reference proteome</keyword>
<comment type="caution">
    <text evidence="10">The sequence shown here is derived from an EMBL/GenBank/DDBJ whole genome shotgun (WGS) entry which is preliminary data.</text>
</comment>
<dbReference type="RefSeq" id="WP_164623530.1">
    <property type="nucleotide sequence ID" value="NZ_JAAIVJ010000002.1"/>
</dbReference>
<sequence length="293" mass="32234">MRGKSVLARRSALPVLGLFALPVGWAFLLLIVPYGIMVAISFWTRQFPLFVPDFQFGNYLQLFSDPQYYTVILRTAKIAALVTLAATCLGYPLAYYLVFVIKTERLRALLYMLVIVPLWVSYLLRTYTWKTILGTDGALNSALKWLGVIDQPISLFLYNQWSMVITLTYIFIPFVVMPVFAALENIPRNLIEASEDLGVRPFGTFLRVILPLSAGGVISGATVTFCLAFGDFVAPVLVGGPDGTMVANLLQSQFGAALNWPLGSALATVVLLIVMALLWLSARLDRAGRVALG</sequence>
<dbReference type="GO" id="GO:0055085">
    <property type="term" value="P:transmembrane transport"/>
    <property type="evidence" value="ECO:0007669"/>
    <property type="project" value="InterPro"/>
</dbReference>
<keyword evidence="7 8" id="KW-0472">Membrane</keyword>
<feature type="transmembrane region" description="Helical" evidence="8">
    <location>
        <begin position="257"/>
        <end position="280"/>
    </location>
</feature>
<dbReference type="AlphaFoldDB" id="A0A6M0QPU2"/>
<evidence type="ECO:0000259" key="9">
    <source>
        <dbReference type="PROSITE" id="PS50928"/>
    </source>
</evidence>
<feature type="transmembrane region" description="Helical" evidence="8">
    <location>
        <begin position="108"/>
        <end position="124"/>
    </location>
</feature>
<dbReference type="Proteomes" id="UP000477782">
    <property type="component" value="Unassembled WGS sequence"/>
</dbReference>
<keyword evidence="5 8" id="KW-0812">Transmembrane</keyword>
<comment type="subcellular location">
    <subcellularLocation>
        <location evidence="1 8">Cell membrane</location>
        <topology evidence="1 8">Multi-pass membrane protein</topology>
    </subcellularLocation>
</comment>
<dbReference type="GO" id="GO:0005886">
    <property type="term" value="C:plasma membrane"/>
    <property type="evidence" value="ECO:0007669"/>
    <property type="project" value="UniProtKB-SubCell"/>
</dbReference>
<evidence type="ECO:0000256" key="8">
    <source>
        <dbReference type="RuleBase" id="RU363032"/>
    </source>
</evidence>
<organism evidence="10 11">
    <name type="scientific">Tabrizicola oligotrophica</name>
    <dbReference type="NCBI Taxonomy" id="2710650"/>
    <lineage>
        <taxon>Bacteria</taxon>
        <taxon>Pseudomonadati</taxon>
        <taxon>Pseudomonadota</taxon>
        <taxon>Alphaproteobacteria</taxon>
        <taxon>Rhodobacterales</taxon>
        <taxon>Paracoccaceae</taxon>
        <taxon>Tabrizicola</taxon>
    </lineage>
</organism>
<dbReference type="Pfam" id="PF00528">
    <property type="entry name" value="BPD_transp_1"/>
    <property type="match status" value="1"/>
</dbReference>
<dbReference type="EMBL" id="JAAIVJ010000002">
    <property type="protein sequence ID" value="NEY89479.1"/>
    <property type="molecule type" value="Genomic_DNA"/>
</dbReference>
<evidence type="ECO:0000256" key="3">
    <source>
        <dbReference type="ARBA" id="ARBA00022448"/>
    </source>
</evidence>
<evidence type="ECO:0000313" key="10">
    <source>
        <dbReference type="EMBL" id="NEY89479.1"/>
    </source>
</evidence>
<keyword evidence="3 8" id="KW-0813">Transport</keyword>
<evidence type="ECO:0000256" key="2">
    <source>
        <dbReference type="ARBA" id="ARBA00007069"/>
    </source>
</evidence>
<comment type="similarity">
    <text evidence="2">Belongs to the binding-protein-dependent transport system permease family. CysTW subfamily.</text>
</comment>